<evidence type="ECO:0000256" key="1">
    <source>
        <dbReference type="SAM" id="MobiDB-lite"/>
    </source>
</evidence>
<dbReference type="EMBL" id="GDHC01001478">
    <property type="protein sequence ID" value="JAQ17151.1"/>
    <property type="molecule type" value="Transcribed_RNA"/>
</dbReference>
<proteinExistence type="predicted"/>
<reference evidence="2" key="2">
    <citation type="submission" date="2014-07" db="EMBL/GenBank/DDBJ databases">
        <authorList>
            <person name="Hull J."/>
        </authorList>
    </citation>
    <scope>NUCLEOTIDE SEQUENCE</scope>
</reference>
<dbReference type="EMBL" id="GBHO01039917">
    <property type="protein sequence ID" value="JAG03687.1"/>
    <property type="molecule type" value="Transcribed_RNA"/>
</dbReference>
<organism evidence="2">
    <name type="scientific">Lygus hesperus</name>
    <name type="common">Western plant bug</name>
    <dbReference type="NCBI Taxonomy" id="30085"/>
    <lineage>
        <taxon>Eukaryota</taxon>
        <taxon>Metazoa</taxon>
        <taxon>Ecdysozoa</taxon>
        <taxon>Arthropoda</taxon>
        <taxon>Hexapoda</taxon>
        <taxon>Insecta</taxon>
        <taxon>Pterygota</taxon>
        <taxon>Neoptera</taxon>
        <taxon>Paraneoptera</taxon>
        <taxon>Hemiptera</taxon>
        <taxon>Heteroptera</taxon>
        <taxon>Panheteroptera</taxon>
        <taxon>Cimicomorpha</taxon>
        <taxon>Miridae</taxon>
        <taxon>Mirini</taxon>
        <taxon>Lygus</taxon>
    </lineage>
</organism>
<feature type="compositionally biased region" description="Basic and acidic residues" evidence="1">
    <location>
        <begin position="83"/>
        <end position="92"/>
    </location>
</feature>
<dbReference type="AlphaFoldDB" id="A0A0A9W5H2"/>
<feature type="compositionally biased region" description="Basic and acidic residues" evidence="1">
    <location>
        <begin position="108"/>
        <end position="117"/>
    </location>
</feature>
<gene>
    <name evidence="2" type="primary">faeB-2</name>
    <name evidence="2" type="ORF">CM83_2661</name>
    <name evidence="3" type="ORF">g.19568</name>
</gene>
<feature type="region of interest" description="Disordered" evidence="1">
    <location>
        <begin position="83"/>
        <end position="117"/>
    </location>
</feature>
<evidence type="ECO:0000313" key="3">
    <source>
        <dbReference type="EMBL" id="JAQ17151.1"/>
    </source>
</evidence>
<protein>
    <submittedName>
        <fullName evidence="2">Putative feruloyl esterase B-2</fullName>
    </submittedName>
</protein>
<sequence length="117" mass="12194">MHGIVEGCALDGAVETILHTLNPGGTRDAGVNCGGVNGAGSGVSHATQACHTVLKMVLAKMTGSAELCGKENSVGMVDERKVGGDEEYRNSRTGDAFRVVREAPPWRSDGHNTDVED</sequence>
<reference evidence="2" key="1">
    <citation type="journal article" date="2014" name="PLoS ONE">
        <title>Transcriptome-Based Identification of ABC Transporters in the Western Tarnished Plant Bug Lygus hesperus.</title>
        <authorList>
            <person name="Hull J.J."/>
            <person name="Chaney K."/>
            <person name="Geib S.M."/>
            <person name="Fabrick J.A."/>
            <person name="Brent C.S."/>
            <person name="Walsh D."/>
            <person name="Lavine L.C."/>
        </authorList>
    </citation>
    <scope>NUCLEOTIDE SEQUENCE</scope>
</reference>
<accession>A0A0A9W5H2</accession>
<name>A0A0A9W5H2_LYGHE</name>
<evidence type="ECO:0000313" key="2">
    <source>
        <dbReference type="EMBL" id="JAG03687.1"/>
    </source>
</evidence>
<reference evidence="3" key="3">
    <citation type="journal article" date="2016" name="Gigascience">
        <title>De novo construction of an expanded transcriptome assembly for the western tarnished plant bug, Lygus hesperus.</title>
        <authorList>
            <person name="Tassone E.E."/>
            <person name="Geib S.M."/>
            <person name="Hall B."/>
            <person name="Fabrick J.A."/>
            <person name="Brent C.S."/>
            <person name="Hull J.J."/>
        </authorList>
    </citation>
    <scope>NUCLEOTIDE SEQUENCE</scope>
</reference>